<feature type="compositionally biased region" description="Polar residues" evidence="3">
    <location>
        <begin position="16"/>
        <end position="28"/>
    </location>
</feature>
<feature type="compositionally biased region" description="Polar residues" evidence="3">
    <location>
        <begin position="115"/>
        <end position="125"/>
    </location>
</feature>
<feature type="region of interest" description="Disordered" evidence="3">
    <location>
        <begin position="1062"/>
        <end position="1094"/>
    </location>
</feature>
<dbReference type="PANTHER" id="PTHR47566:SF1">
    <property type="entry name" value="PROTEIN NUD1"/>
    <property type="match status" value="1"/>
</dbReference>
<dbReference type="GO" id="GO:0061499">
    <property type="term" value="C:outer plaque of mitotic spindle pole body"/>
    <property type="evidence" value="ECO:0007669"/>
    <property type="project" value="TreeGrafter"/>
</dbReference>
<feature type="region of interest" description="Disordered" evidence="3">
    <location>
        <begin position="1"/>
        <end position="54"/>
    </location>
</feature>
<evidence type="ECO:0000313" key="4">
    <source>
        <dbReference type="EMBL" id="CAH0002354.1"/>
    </source>
</evidence>
<feature type="region of interest" description="Disordered" evidence="3">
    <location>
        <begin position="205"/>
        <end position="227"/>
    </location>
</feature>
<protein>
    <recommendedName>
        <fullName evidence="6">Septation initiation network scaffold protein cdc11</fullName>
    </recommendedName>
</protein>
<dbReference type="EMBL" id="CABFNO020001560">
    <property type="protein sequence ID" value="CAH0002354.1"/>
    <property type="molecule type" value="Genomic_DNA"/>
</dbReference>
<dbReference type="PANTHER" id="PTHR47566">
    <property type="match status" value="1"/>
</dbReference>
<dbReference type="OrthoDB" id="7451790at2759"/>
<feature type="region of interest" description="Disordered" evidence="3">
    <location>
        <begin position="358"/>
        <end position="449"/>
    </location>
</feature>
<evidence type="ECO:0000256" key="1">
    <source>
        <dbReference type="ARBA" id="ARBA00022614"/>
    </source>
</evidence>
<feature type="compositionally biased region" description="Polar residues" evidence="3">
    <location>
        <begin position="392"/>
        <end position="410"/>
    </location>
</feature>
<proteinExistence type="predicted"/>
<dbReference type="InterPro" id="IPR003591">
    <property type="entry name" value="Leu-rich_rpt_typical-subtyp"/>
</dbReference>
<feature type="region of interest" description="Disordered" evidence="3">
    <location>
        <begin position="768"/>
        <end position="822"/>
    </location>
</feature>
<accession>A0A9N9UZH6</accession>
<dbReference type="SMART" id="SM00364">
    <property type="entry name" value="LRR_BAC"/>
    <property type="match status" value="4"/>
</dbReference>
<dbReference type="SMART" id="SM00369">
    <property type="entry name" value="LRR_TYP"/>
    <property type="match status" value="7"/>
</dbReference>
<feature type="region of interest" description="Disordered" evidence="3">
    <location>
        <begin position="1145"/>
        <end position="1182"/>
    </location>
</feature>
<dbReference type="GO" id="GO:0035591">
    <property type="term" value="F:signaling adaptor activity"/>
    <property type="evidence" value="ECO:0007669"/>
    <property type="project" value="TreeGrafter"/>
</dbReference>
<dbReference type="PROSITE" id="PS51450">
    <property type="entry name" value="LRR"/>
    <property type="match status" value="3"/>
</dbReference>
<evidence type="ECO:0000313" key="5">
    <source>
        <dbReference type="Proteomes" id="UP000754883"/>
    </source>
</evidence>
<gene>
    <name evidence="4" type="ORF">CBYS24578_00001971</name>
</gene>
<dbReference type="InterPro" id="IPR052574">
    <property type="entry name" value="CDIRP"/>
</dbReference>
<organism evidence="4 5">
    <name type="scientific">Clonostachys byssicola</name>
    <dbReference type="NCBI Taxonomy" id="160290"/>
    <lineage>
        <taxon>Eukaryota</taxon>
        <taxon>Fungi</taxon>
        <taxon>Dikarya</taxon>
        <taxon>Ascomycota</taxon>
        <taxon>Pezizomycotina</taxon>
        <taxon>Sordariomycetes</taxon>
        <taxon>Hypocreomycetidae</taxon>
        <taxon>Hypocreales</taxon>
        <taxon>Bionectriaceae</taxon>
        <taxon>Clonostachys</taxon>
    </lineage>
</organism>
<reference evidence="4" key="1">
    <citation type="submission" date="2021-10" db="EMBL/GenBank/DDBJ databases">
        <authorList>
            <person name="Piombo E."/>
        </authorList>
    </citation>
    <scope>NUCLEOTIDE SEQUENCE</scope>
</reference>
<evidence type="ECO:0000256" key="2">
    <source>
        <dbReference type="ARBA" id="ARBA00022737"/>
    </source>
</evidence>
<dbReference type="InterPro" id="IPR032675">
    <property type="entry name" value="LRR_dom_sf"/>
</dbReference>
<feature type="region of interest" description="Disordered" evidence="3">
    <location>
        <begin position="93"/>
        <end position="126"/>
    </location>
</feature>
<feature type="region of interest" description="Disordered" evidence="3">
    <location>
        <begin position="897"/>
        <end position="985"/>
    </location>
</feature>
<keyword evidence="1" id="KW-0433">Leucine-rich repeat</keyword>
<feature type="compositionally biased region" description="Basic and acidic residues" evidence="3">
    <location>
        <begin position="961"/>
        <end position="970"/>
    </location>
</feature>
<feature type="compositionally biased region" description="Low complexity" evidence="3">
    <location>
        <begin position="586"/>
        <end position="597"/>
    </location>
</feature>
<dbReference type="SUPFAM" id="SSF52058">
    <property type="entry name" value="L domain-like"/>
    <property type="match status" value="1"/>
</dbReference>
<dbReference type="InterPro" id="IPR001611">
    <property type="entry name" value="Leu-rich_rpt"/>
</dbReference>
<feature type="region of interest" description="Disordered" evidence="3">
    <location>
        <begin position="1020"/>
        <end position="1048"/>
    </location>
</feature>
<dbReference type="Proteomes" id="UP000754883">
    <property type="component" value="Unassembled WGS sequence"/>
</dbReference>
<comment type="caution">
    <text evidence="4">The sequence shown here is derived from an EMBL/GenBank/DDBJ whole genome shotgun (WGS) entry which is preliminary data.</text>
</comment>
<dbReference type="Gene3D" id="3.80.10.10">
    <property type="entry name" value="Ribonuclease Inhibitor"/>
    <property type="match status" value="2"/>
</dbReference>
<feature type="compositionally biased region" description="Pro residues" evidence="3">
    <location>
        <begin position="421"/>
        <end position="435"/>
    </location>
</feature>
<feature type="region of interest" description="Disordered" evidence="3">
    <location>
        <begin position="490"/>
        <end position="512"/>
    </location>
</feature>
<feature type="compositionally biased region" description="Basic and acidic residues" evidence="3">
    <location>
        <begin position="29"/>
        <end position="39"/>
    </location>
</feature>
<evidence type="ECO:0000256" key="3">
    <source>
        <dbReference type="SAM" id="MobiDB-lite"/>
    </source>
</evidence>
<feature type="compositionally biased region" description="Basic and acidic residues" evidence="3">
    <location>
        <begin position="612"/>
        <end position="622"/>
    </location>
</feature>
<keyword evidence="2" id="KW-0677">Repeat</keyword>
<sequence>MEHAWLDSLSEDWVSQPGSVNSMAQLPSSDKKNKAHEYPSRIPRKTLDPIPNLAPANEHGDSYILGERSVNDINISMQRLSVKARHEIKAFISNGDESQSAPGSADGSVVHNTVHRSPSGRSIRQTPEWKRRLLQGDMQYGEQRDLFSSAAVGLQDMFKPPVNVEEDLPEEINESHEHHLESTMPSSPPLCHRRSSIDLANEVDTFEEEDNEMPNEVTPSPSPRRSMRGIQYRLNVEDTAPTSTPPSMTMGQRGMLNQDQSILNVPLDAGINSRKVSGQSEIRHEDFSPILIGKHSDGAGTVEFTPIEVPANQLKQKLERLRINQMLLDPEINLEEAFDGEEVDTNELAQQAANINCRRGGRSQDGSFLYRGLSPDMGLGGDSSEMLPEESLQASTPKQFPTIRNDTMNFNRGFGASPSIPRAPFPSPEKAPNRPPTNSGGSPLKLFGPYDTFTNQTLLRRISQFEEGTSATPSKNSISPAPLRERQLSFDQDDEHPRSPDSPDSPPLDESHLISEFGAGTLKDYEFTLGNETGVSNKENISPKPFPSRPSYTSQGLRESSPDDDSEIIVRRRRDKSRSVSAGTHSRVTSTSSQRRQPATHPQLTLENLGIPKRDIDSEGKRPRTSPVKDPTPKRRRTLHRSDIAFGRENLAGIDLGPSQRQPSQGERHQEALHSVFELADPRVLATRPILRPRISSGRAPLGKVVGEESVLRPKTAPNPTHWKDGSLQAEESLATDRKPSIRTQDFVDQAAQIMAMIRNQVRPHGLSSLEESEAEFARESSPAPSDDVRSESTTEPFSRPPSREGKPVVSRTPLRHDDPELLNRLKKYQEISDMGDVLSSLRSMGFVLEDSNADRPSGKSSLERANGWLRSPMATDGEHVISDIPNIRITMNPAMAAATASPTRDFPSDSSGRGTHRSYPTASSRGSESRRTIMPESVSHLIPDKVGSMRLDKNSNTWVKSKDGKREQEVNVLPSDSSEDDPFASIPDLSVDLTKELQNLRLATTRKGEGALNIEICESPSSPLANGPPPRAFMTFSPDGHLSPNGSLAASRQFRSVSINSHSGSDLGLSEELPPPVADSQEIRPESQATSRRHMTISFSSPVASFIHEAHSEERDSQDDEDEEDTPVALDHKATVAAMRAQGQKSLNKSALKHPAQANGRGTARMPPRQLSDGDSEFVPRPVSRIDEQDEDSTVELPFHDQQLSVIGETSMVSHKTPNARRTSLSFIMNHTPGNQALSFLADDSAIIGQNVGKLSLSPLSEFTVNNSDQSFGFEVSYVMGRRHMETGDGAKKVLTMSIRNLVDKLSQVEPHEPYWEDLADLNLSGKNLGSLHMLDEFCGKVVTLDASGNTLAHLDGVPSTVRQLKVSQNMLTELTSWDHLWNLQYVDVSGNEIKSLSALKNLVHLRSVKADNNQLTSLDDLDCHDGLLSLTARDNLIEEIDFTMLNLERLTDLDLTGNKLRSIRKIELLPSLVRLKLGKNQLKTLTFSSCIGALRQLDVSDNDLTSLDVGNLPSLQSLYADRNLLTGLSGFSKCRRLDSLSLREQRGDGTLDLSFLAAAYEVRKLFLSGNFLGAFEPRVDFLNLQLLELANCGLQTLPEKLGQLMPNLRTLNLNFNAIANLAPLKFIPRLKKLLCAGNRLADSTVVTELLTDFPHLRQLDVRDNPVTLGFYAPIQVLVCKERKGPVDPFVLPDADTARDELYAGRLDETTKLRRRLHQIVFTTSCRKLRTLDGLPVERQIVLQKDAVFQTLLSEGLLPSLDEAKELAPESAQEVESVKEPVKA</sequence>
<feature type="compositionally biased region" description="Polar residues" evidence="3">
    <location>
        <begin position="909"/>
        <end position="927"/>
    </location>
</feature>
<dbReference type="SMART" id="SM00365">
    <property type="entry name" value="LRR_SD22"/>
    <property type="match status" value="4"/>
</dbReference>
<feature type="region of interest" description="Disordered" evidence="3">
    <location>
        <begin position="533"/>
        <end position="671"/>
    </location>
</feature>
<dbReference type="GO" id="GO:1902412">
    <property type="term" value="P:regulation of mitotic cytokinesis"/>
    <property type="evidence" value="ECO:0007669"/>
    <property type="project" value="TreeGrafter"/>
</dbReference>
<name>A0A9N9UZH6_9HYPO</name>
<dbReference type="GO" id="GO:0031028">
    <property type="term" value="P:septation initiation signaling"/>
    <property type="evidence" value="ECO:0007669"/>
    <property type="project" value="TreeGrafter"/>
</dbReference>
<keyword evidence="5" id="KW-1185">Reference proteome</keyword>
<evidence type="ECO:0008006" key="6">
    <source>
        <dbReference type="Google" id="ProtNLM"/>
    </source>
</evidence>
<feature type="region of interest" description="Disordered" evidence="3">
    <location>
        <begin position="707"/>
        <end position="740"/>
    </location>
</feature>